<dbReference type="AlphaFoldDB" id="A0A1B7NUN4"/>
<name>A0A1B7NUN4_9EURO</name>
<evidence type="ECO:0000313" key="2">
    <source>
        <dbReference type="Proteomes" id="UP000091918"/>
    </source>
</evidence>
<evidence type="ECO:0000313" key="1">
    <source>
        <dbReference type="EMBL" id="OAX80489.1"/>
    </source>
</evidence>
<dbReference type="EMBL" id="LGUA01000689">
    <property type="protein sequence ID" value="OAX80489.1"/>
    <property type="molecule type" value="Genomic_DNA"/>
</dbReference>
<organism evidence="1 2">
    <name type="scientific">Emergomyces africanus</name>
    <dbReference type="NCBI Taxonomy" id="1955775"/>
    <lineage>
        <taxon>Eukaryota</taxon>
        <taxon>Fungi</taxon>
        <taxon>Dikarya</taxon>
        <taxon>Ascomycota</taxon>
        <taxon>Pezizomycotina</taxon>
        <taxon>Eurotiomycetes</taxon>
        <taxon>Eurotiomycetidae</taxon>
        <taxon>Onygenales</taxon>
        <taxon>Ajellomycetaceae</taxon>
        <taxon>Emergomyces</taxon>
    </lineage>
</organism>
<keyword evidence="2" id="KW-1185">Reference proteome</keyword>
<reference evidence="1 2" key="1">
    <citation type="submission" date="2015-07" db="EMBL/GenBank/DDBJ databases">
        <title>Emmonsia species relationships and genome sequence.</title>
        <authorList>
            <person name="Cuomo C.A."/>
            <person name="Schwartz I.S."/>
            <person name="Kenyon C."/>
            <person name="de Hoog G.S."/>
            <person name="Govender N.P."/>
            <person name="Botha A."/>
            <person name="Moreno L."/>
            <person name="de Vries M."/>
            <person name="Munoz J.F."/>
            <person name="Stielow J.B."/>
        </authorList>
    </citation>
    <scope>NUCLEOTIDE SEQUENCE [LARGE SCALE GENOMIC DNA]</scope>
    <source>
        <strain evidence="1 2">CBS 136260</strain>
    </source>
</reference>
<sequence length="408" mass="45129">MNLLARLPPSARGIISDLLVAKYEKDYIIRHIGDNSALFCGQFRPADAVKVIATAMYQEVEGSLMNEFKRAVAADTCVSDENAADQLKSDGSHGRAMEDGFVITAYLKIAKPSLDASCMSNQLKLLNPILNKYWDTPGCPNKIPPKLIKHKGILFPDGLGSLRETGPISGAEPTEIIQWEKSEGVPEYCWRMSQDKRDDGNVWCTADRLNVYNVTYSDCPDQDPWAMCHCTDAQQSVKAMTENFGRVPAGLRSRVRHVIAFENNSPGGVRVGPWNIIAIYGDVQYSVYMHESGHCTDRGFSTSEAFLKAKELDTCWPSDYSKSSNAELFAEMGVAYLYDKSGKTLRERGFDPSCLSKGLKALGDHAGSDYVKGSKCFKREPNSKIVHPDEVGVMSPESPLDVPIEFFP</sequence>
<dbReference type="OrthoDB" id="2142213at2759"/>
<protein>
    <recommendedName>
        <fullName evidence="3">Lysine-specific metallo-endopeptidase domain-containing protein</fullName>
    </recommendedName>
</protein>
<proteinExistence type="predicted"/>
<accession>A0A1B7NUN4</accession>
<dbReference type="STRING" id="1658172.A0A1B7NUN4"/>
<gene>
    <name evidence="1" type="ORF">ACJ72_05176</name>
</gene>
<dbReference type="Proteomes" id="UP000091918">
    <property type="component" value="Unassembled WGS sequence"/>
</dbReference>
<comment type="caution">
    <text evidence="1">The sequence shown here is derived from an EMBL/GenBank/DDBJ whole genome shotgun (WGS) entry which is preliminary data.</text>
</comment>
<evidence type="ECO:0008006" key="3">
    <source>
        <dbReference type="Google" id="ProtNLM"/>
    </source>
</evidence>